<dbReference type="InterPro" id="IPR049736">
    <property type="entry name" value="PqiC"/>
</dbReference>
<proteinExistence type="predicted"/>
<dbReference type="eggNOG" id="COG3009">
    <property type="taxonomic scope" value="Bacteria"/>
</dbReference>
<accession>C6C3V5</accession>
<gene>
    <name evidence="3" type="ordered locus">Dd703_1653</name>
</gene>
<dbReference type="AlphaFoldDB" id="C6C3V5"/>
<feature type="chain" id="PRO_5002962937" description="ABC-type transport auxiliary lipoprotein component domain-containing protein" evidence="1">
    <location>
        <begin position="23"/>
        <end position="185"/>
    </location>
</feature>
<name>C6C3V5_MUSP7</name>
<keyword evidence="1" id="KW-0732">Signal</keyword>
<feature type="domain" description="ABC-type transport auxiliary lipoprotein component" evidence="2">
    <location>
        <begin position="24"/>
        <end position="177"/>
    </location>
</feature>
<dbReference type="InterPro" id="IPR005586">
    <property type="entry name" value="ABC_trans_aux"/>
</dbReference>
<reference evidence="3" key="1">
    <citation type="submission" date="2009-06" db="EMBL/GenBank/DDBJ databases">
        <title>Complete sequence of Dickeya dadantii Ech703.</title>
        <authorList>
            <consortium name="US DOE Joint Genome Institute"/>
            <person name="Lucas S."/>
            <person name="Copeland A."/>
            <person name="Lapidus A."/>
            <person name="Glavina del Rio T."/>
            <person name="Dalin E."/>
            <person name="Tice H."/>
            <person name="Bruce D."/>
            <person name="Goodwin L."/>
            <person name="Pitluck S."/>
            <person name="Chertkov O."/>
            <person name="Brettin T."/>
            <person name="Detter J.C."/>
            <person name="Han C."/>
            <person name="Larimer F."/>
            <person name="Land M."/>
            <person name="Hauser L."/>
            <person name="Kyrpides N."/>
            <person name="Mikhailova N."/>
            <person name="Balakrishnan V."/>
            <person name="Glasner J."/>
            <person name="Perna N.T."/>
        </authorList>
    </citation>
    <scope>NUCLEOTIDE SEQUENCE [LARGE SCALE GENOMIC DNA]</scope>
    <source>
        <strain evidence="3">Ech703</strain>
    </source>
</reference>
<dbReference type="Pfam" id="PF03886">
    <property type="entry name" value="ABC_trans_aux"/>
    <property type="match status" value="1"/>
</dbReference>
<protein>
    <recommendedName>
        <fullName evidence="2">ABC-type transport auxiliary lipoprotein component domain-containing protein</fullName>
    </recommendedName>
</protein>
<dbReference type="STRING" id="579405.Dd703_1653"/>
<dbReference type="Proteomes" id="UP000002734">
    <property type="component" value="Chromosome"/>
</dbReference>
<dbReference type="KEGG" id="dda:Dd703_1653"/>
<feature type="signal peptide" evidence="1">
    <location>
        <begin position="1"/>
        <end position="22"/>
    </location>
</feature>
<dbReference type="PROSITE" id="PS51257">
    <property type="entry name" value="PROKAR_LIPOPROTEIN"/>
    <property type="match status" value="1"/>
</dbReference>
<evidence type="ECO:0000259" key="2">
    <source>
        <dbReference type="Pfam" id="PF03886"/>
    </source>
</evidence>
<organism evidence="3 4">
    <name type="scientific">Musicola paradisiaca (strain Ech703)</name>
    <name type="common">Dickeya paradisiaca</name>
    <name type="synonym">Dickeya dadantii</name>
    <dbReference type="NCBI Taxonomy" id="579405"/>
    <lineage>
        <taxon>Bacteria</taxon>
        <taxon>Pseudomonadati</taxon>
        <taxon>Pseudomonadota</taxon>
        <taxon>Gammaproteobacteria</taxon>
        <taxon>Enterobacterales</taxon>
        <taxon>Pectobacteriaceae</taxon>
        <taxon>Musicola</taxon>
    </lineage>
</organism>
<dbReference type="NCBIfam" id="NF033620">
    <property type="entry name" value="pqiC"/>
    <property type="match status" value="1"/>
</dbReference>
<evidence type="ECO:0000313" key="4">
    <source>
        <dbReference type="Proteomes" id="UP000002734"/>
    </source>
</evidence>
<keyword evidence="4" id="KW-1185">Reference proteome</keyword>
<dbReference type="HOGENOM" id="CLU_096001_3_2_6"/>
<sequence length="185" mass="19936">MMKRWSLLLLLLLGACSSPQKNYYQLPAVTASSAVVSKTSGRQLLVAPVTLTDALAGNGIVFQTSDVRYTLTTQNQWASPLDQQLQLALLTALRSGLPGWDVTTSGAGATPVTLQVNVTAFQGRFDGRAIVRGEWVLRDKSRVVTQPFNVEVSLHEDGYDALVKALAQGWQQVSLSLAHQVAALS</sequence>
<dbReference type="RefSeq" id="WP_012765267.1">
    <property type="nucleotide sequence ID" value="NC_012880.1"/>
</dbReference>
<evidence type="ECO:0000256" key="1">
    <source>
        <dbReference type="SAM" id="SignalP"/>
    </source>
</evidence>
<evidence type="ECO:0000313" key="3">
    <source>
        <dbReference type="EMBL" id="ACS85450.1"/>
    </source>
</evidence>
<dbReference type="Gene3D" id="3.40.50.10610">
    <property type="entry name" value="ABC-type transport auxiliary lipoprotein component"/>
    <property type="match status" value="1"/>
</dbReference>
<dbReference type="EMBL" id="CP001654">
    <property type="protein sequence ID" value="ACS85450.1"/>
    <property type="molecule type" value="Genomic_DNA"/>
</dbReference>
<dbReference type="SUPFAM" id="SSF159594">
    <property type="entry name" value="XCC0632-like"/>
    <property type="match status" value="1"/>
</dbReference>